<feature type="domain" description="Thiamine pyrophosphate enzyme central" evidence="13">
    <location>
        <begin position="190"/>
        <end position="323"/>
    </location>
</feature>
<dbReference type="NCBIfam" id="TIGR00118">
    <property type="entry name" value="acolac_lg"/>
    <property type="match status" value="1"/>
</dbReference>
<accession>A0ABY3XFP6</accession>
<dbReference type="InterPro" id="IPR012001">
    <property type="entry name" value="Thiamin_PyroP_enz_TPP-bd_dom"/>
</dbReference>
<dbReference type="PANTHER" id="PTHR18968:SF142">
    <property type="entry name" value="ACETOLACTATE SYNTHASE"/>
    <property type="match status" value="1"/>
</dbReference>
<keyword evidence="6 11" id="KW-0808">Transferase</keyword>
<evidence type="ECO:0000256" key="4">
    <source>
        <dbReference type="ARBA" id="ARBA00013145"/>
    </source>
</evidence>
<sequence>MNGARWLVQALAAEGVDVLFGYPGGTIMPFYDALHGSDLKHILVRHEQGAAFAANGYARASGRVGVCVATSGPGASNLVTGIADAMLDSVPMVAITGQVATTLMGTDAFQELDVFGMTMPIVKHSFIARKVDDLPRIVGEAFRLARSGRPGPVLIDLPKDVQNQDASHLPAHVPLPTDPVPAAADAAYHEAAALIAHARKPLVYGGGGIALGDAVESFRAFVEGSQIPSVLTLKGLGALPADHALNLGMLGMHGNRAANLSVQECDLLIVVGARFDDRATGKLDEFAPNARVVHMDLDACEIGKLRHADAAVNGDLRRSLDALTPPVTAQLQARNGAARRAWRDTCLQRKRECAPRYDAPGETVYAPALLRRLSELAPEAIVSCDVGQHQMWVAQHWQFNDPRKHLTSGALGAMGFGVPAALGAQLESPQAQVICVSGDGSFLMNVQELATIARYRLPVKIVLLDNQALGMVRQWQELFFERRYSEIDLSDNPDFCALAAAFGVKAMYVDRADSVEEALTYMLETPGPVLLHVAIDQAANVWPLVPPNHNNAQMLDPEAGDADAITSLTPPTTAEKEDADAIPA</sequence>
<comment type="pathway">
    <text evidence="1 11">Amino-acid biosynthesis; L-isoleucine biosynthesis; L-isoleucine from 2-oxobutanoate: step 1/4.</text>
</comment>
<evidence type="ECO:0000259" key="13">
    <source>
        <dbReference type="Pfam" id="PF00205"/>
    </source>
</evidence>
<evidence type="ECO:0000256" key="1">
    <source>
        <dbReference type="ARBA" id="ARBA00004974"/>
    </source>
</evidence>
<evidence type="ECO:0000256" key="12">
    <source>
        <dbReference type="SAM" id="MobiDB-lite"/>
    </source>
</evidence>
<comment type="similarity">
    <text evidence="3 11">Belongs to the TPP enzyme family.</text>
</comment>
<keyword evidence="9 11" id="KW-0786">Thiamine pyrophosphate</keyword>
<dbReference type="Gene3D" id="3.40.50.970">
    <property type="match status" value="2"/>
</dbReference>
<keyword evidence="8 11" id="KW-0460">Magnesium</keyword>
<evidence type="ECO:0000256" key="9">
    <source>
        <dbReference type="ARBA" id="ARBA00023052"/>
    </source>
</evidence>
<comment type="cofactor">
    <cofactor evidence="11">
        <name>thiamine diphosphate</name>
        <dbReference type="ChEBI" id="CHEBI:58937"/>
    </cofactor>
    <text evidence="11">Binds 1 thiamine pyrophosphate per subunit.</text>
</comment>
<dbReference type="PANTHER" id="PTHR18968">
    <property type="entry name" value="THIAMINE PYROPHOSPHATE ENZYMES"/>
    <property type="match status" value="1"/>
</dbReference>
<dbReference type="InterPro" id="IPR000399">
    <property type="entry name" value="TPP-bd_CS"/>
</dbReference>
<evidence type="ECO:0000256" key="7">
    <source>
        <dbReference type="ARBA" id="ARBA00022723"/>
    </source>
</evidence>
<dbReference type="GO" id="GO:0003984">
    <property type="term" value="F:acetolactate synthase activity"/>
    <property type="evidence" value="ECO:0007669"/>
    <property type="project" value="UniProtKB-EC"/>
</dbReference>
<dbReference type="InterPro" id="IPR012000">
    <property type="entry name" value="Thiamin_PyroP_enz_cen_dom"/>
</dbReference>
<evidence type="ECO:0000256" key="2">
    <source>
        <dbReference type="ARBA" id="ARBA00005025"/>
    </source>
</evidence>
<gene>
    <name evidence="16" type="primary">ilvG</name>
    <name evidence="16" type="ORF">MOV92_04035</name>
</gene>
<feature type="domain" description="Thiamine pyrophosphate enzyme N-terminal TPP-binding" evidence="15">
    <location>
        <begin position="1"/>
        <end position="116"/>
    </location>
</feature>
<feature type="region of interest" description="Disordered" evidence="12">
    <location>
        <begin position="562"/>
        <end position="584"/>
    </location>
</feature>
<keyword evidence="7 11" id="KW-0479">Metal-binding</keyword>
<dbReference type="CDD" id="cd02015">
    <property type="entry name" value="TPP_AHAS"/>
    <property type="match status" value="1"/>
</dbReference>
<evidence type="ECO:0000313" key="17">
    <source>
        <dbReference type="Proteomes" id="UP000829194"/>
    </source>
</evidence>
<dbReference type="RefSeq" id="WP_057941683.1">
    <property type="nucleotide sequence ID" value="NZ_CP011131.1"/>
</dbReference>
<evidence type="ECO:0000256" key="5">
    <source>
        <dbReference type="ARBA" id="ARBA00022605"/>
    </source>
</evidence>
<name>A0ABY3XFP6_9GAMM</name>
<organism evidence="16 17">
    <name type="scientific">Lysobacter gummosus</name>
    <dbReference type="NCBI Taxonomy" id="262324"/>
    <lineage>
        <taxon>Bacteria</taxon>
        <taxon>Pseudomonadati</taxon>
        <taxon>Pseudomonadota</taxon>
        <taxon>Gammaproteobacteria</taxon>
        <taxon>Lysobacterales</taxon>
        <taxon>Lysobacteraceae</taxon>
        <taxon>Lysobacter</taxon>
    </lineage>
</organism>
<proteinExistence type="inferred from homology"/>
<dbReference type="Pfam" id="PF02775">
    <property type="entry name" value="TPP_enzyme_C"/>
    <property type="match status" value="1"/>
</dbReference>
<dbReference type="SUPFAM" id="SSF52467">
    <property type="entry name" value="DHS-like NAD/FAD-binding domain"/>
    <property type="match status" value="1"/>
</dbReference>
<dbReference type="Gene3D" id="3.40.50.1220">
    <property type="entry name" value="TPP-binding domain"/>
    <property type="match status" value="1"/>
</dbReference>
<keyword evidence="10 11" id="KW-0100">Branched-chain amino acid biosynthesis</keyword>
<feature type="domain" description="Thiamine pyrophosphate enzyme TPP-binding" evidence="14">
    <location>
        <begin position="385"/>
        <end position="533"/>
    </location>
</feature>
<dbReference type="Pfam" id="PF00205">
    <property type="entry name" value="TPP_enzyme_M"/>
    <property type="match status" value="1"/>
</dbReference>
<dbReference type="InterPro" id="IPR045229">
    <property type="entry name" value="TPP_enz"/>
</dbReference>
<dbReference type="PROSITE" id="PS00187">
    <property type="entry name" value="TPP_ENZYMES"/>
    <property type="match status" value="1"/>
</dbReference>
<dbReference type="Proteomes" id="UP000829194">
    <property type="component" value="Chromosome"/>
</dbReference>
<evidence type="ECO:0000259" key="14">
    <source>
        <dbReference type="Pfam" id="PF02775"/>
    </source>
</evidence>
<dbReference type="Pfam" id="PF02776">
    <property type="entry name" value="TPP_enzyme_N"/>
    <property type="match status" value="1"/>
</dbReference>
<reference evidence="16 17" key="1">
    <citation type="submission" date="2022-03" db="EMBL/GenBank/DDBJ databases">
        <title>Complete genome sequence of Lysobacter capsici VKM B-2533 and Lysobacter gummosus 10.1.1, promising sources of lytic agents.</title>
        <authorList>
            <person name="Tarlachkov S.V."/>
            <person name="Kudryakova I.V."/>
            <person name="Afoshin A.S."/>
            <person name="Leontyevskaya E.A."/>
            <person name="Leontyevskaya N.V."/>
        </authorList>
    </citation>
    <scope>NUCLEOTIDE SEQUENCE [LARGE SCALE GENOMIC DNA]</scope>
    <source>
        <strain evidence="16 17">10.1.1</strain>
    </source>
</reference>
<protein>
    <recommendedName>
        <fullName evidence="4 11">Acetolactate synthase</fullName>
        <ecNumber evidence="4 11">2.2.1.6</ecNumber>
    </recommendedName>
</protein>
<dbReference type="InterPro" id="IPR039368">
    <property type="entry name" value="AHAS_TPP"/>
</dbReference>
<evidence type="ECO:0000256" key="10">
    <source>
        <dbReference type="ARBA" id="ARBA00023304"/>
    </source>
</evidence>
<evidence type="ECO:0000256" key="8">
    <source>
        <dbReference type="ARBA" id="ARBA00022842"/>
    </source>
</evidence>
<comment type="catalytic activity">
    <reaction evidence="11">
        <text>2 pyruvate + H(+) = (2S)-2-acetolactate + CO2</text>
        <dbReference type="Rhea" id="RHEA:25249"/>
        <dbReference type="ChEBI" id="CHEBI:15361"/>
        <dbReference type="ChEBI" id="CHEBI:15378"/>
        <dbReference type="ChEBI" id="CHEBI:16526"/>
        <dbReference type="ChEBI" id="CHEBI:58476"/>
        <dbReference type="EC" id="2.2.1.6"/>
    </reaction>
</comment>
<comment type="cofactor">
    <cofactor evidence="11">
        <name>Mg(2+)</name>
        <dbReference type="ChEBI" id="CHEBI:18420"/>
    </cofactor>
    <text evidence="11">Binds 1 Mg(2+) ion per subunit.</text>
</comment>
<dbReference type="EMBL" id="CP093547">
    <property type="protein sequence ID" value="UNP30452.1"/>
    <property type="molecule type" value="Genomic_DNA"/>
</dbReference>
<dbReference type="InterPro" id="IPR029035">
    <property type="entry name" value="DHS-like_NAD/FAD-binding_dom"/>
</dbReference>
<evidence type="ECO:0000313" key="16">
    <source>
        <dbReference type="EMBL" id="UNP30452.1"/>
    </source>
</evidence>
<dbReference type="SUPFAM" id="SSF52518">
    <property type="entry name" value="Thiamin diphosphate-binding fold (THDP-binding)"/>
    <property type="match status" value="2"/>
</dbReference>
<dbReference type="CDD" id="cd07035">
    <property type="entry name" value="TPP_PYR_POX_like"/>
    <property type="match status" value="1"/>
</dbReference>
<evidence type="ECO:0000256" key="11">
    <source>
        <dbReference type="RuleBase" id="RU003591"/>
    </source>
</evidence>
<dbReference type="EC" id="2.2.1.6" evidence="4 11"/>
<dbReference type="NCBIfam" id="NF006524">
    <property type="entry name" value="PRK08978.1"/>
    <property type="match status" value="1"/>
</dbReference>
<evidence type="ECO:0000259" key="15">
    <source>
        <dbReference type="Pfam" id="PF02776"/>
    </source>
</evidence>
<evidence type="ECO:0000256" key="6">
    <source>
        <dbReference type="ARBA" id="ARBA00022679"/>
    </source>
</evidence>
<dbReference type="InterPro" id="IPR029061">
    <property type="entry name" value="THDP-binding"/>
</dbReference>
<dbReference type="InterPro" id="IPR012846">
    <property type="entry name" value="Acetolactate_synth_lsu"/>
</dbReference>
<comment type="pathway">
    <text evidence="2 11">Amino-acid biosynthesis; L-valine biosynthesis; L-valine from pyruvate: step 1/4.</text>
</comment>
<keyword evidence="5 11" id="KW-0028">Amino-acid biosynthesis</keyword>
<keyword evidence="17" id="KW-1185">Reference proteome</keyword>
<dbReference type="InterPro" id="IPR011766">
    <property type="entry name" value="TPP_enzyme_TPP-bd"/>
</dbReference>
<evidence type="ECO:0000256" key="3">
    <source>
        <dbReference type="ARBA" id="ARBA00007812"/>
    </source>
</evidence>